<sequence length="59" mass="6456">MNLIFRIAFSAALLVFGIMFLGRSHAPSVQPTTILESKSSTEAPQELMELKNPSLINHG</sequence>
<feature type="compositionally biased region" description="Polar residues" evidence="1">
    <location>
        <begin position="32"/>
        <end position="43"/>
    </location>
</feature>
<dbReference type="OrthoDB" id="8481101at2"/>
<gene>
    <name evidence="2" type="ORF">WH95_05185</name>
</gene>
<dbReference type="RefSeq" id="WP_046503913.1">
    <property type="nucleotide sequence ID" value="NZ_CBDDLU010000013.1"/>
</dbReference>
<protein>
    <submittedName>
        <fullName evidence="2">Uncharacterized protein</fullName>
    </submittedName>
</protein>
<dbReference type="Proteomes" id="UP000034491">
    <property type="component" value="Unassembled WGS sequence"/>
</dbReference>
<feature type="region of interest" description="Disordered" evidence="1">
    <location>
        <begin position="32"/>
        <end position="59"/>
    </location>
</feature>
<evidence type="ECO:0000313" key="2">
    <source>
        <dbReference type="EMBL" id="KKJ77823.1"/>
    </source>
</evidence>
<comment type="caution">
    <text evidence="2">The sequence shown here is derived from an EMBL/GenBank/DDBJ whole genome shotgun (WGS) entry which is preliminary data.</text>
</comment>
<keyword evidence="3" id="KW-1185">Reference proteome</keyword>
<evidence type="ECO:0000313" key="3">
    <source>
        <dbReference type="Proteomes" id="UP000034491"/>
    </source>
</evidence>
<proteinExistence type="predicted"/>
<evidence type="ECO:0000256" key="1">
    <source>
        <dbReference type="SAM" id="MobiDB-lite"/>
    </source>
</evidence>
<organism evidence="2 3">
    <name type="scientific">Kiloniella litopenaei</name>
    <dbReference type="NCBI Taxonomy" id="1549748"/>
    <lineage>
        <taxon>Bacteria</taxon>
        <taxon>Pseudomonadati</taxon>
        <taxon>Pseudomonadota</taxon>
        <taxon>Alphaproteobacteria</taxon>
        <taxon>Rhodospirillales</taxon>
        <taxon>Kiloniellaceae</taxon>
        <taxon>Kiloniella</taxon>
    </lineage>
</organism>
<reference evidence="2 3" key="1">
    <citation type="submission" date="2015-03" db="EMBL/GenBank/DDBJ databases">
        <title>Genome sequence of Kiloniella sp. P1-1, isolated from the gut microflora of Pacific white shrimp, Penaeus vannamei.</title>
        <authorList>
            <person name="Shao Z."/>
            <person name="Wang L."/>
            <person name="Li X."/>
        </authorList>
    </citation>
    <scope>NUCLEOTIDE SEQUENCE [LARGE SCALE GENOMIC DNA]</scope>
    <source>
        <strain evidence="2 3">P1-1</strain>
    </source>
</reference>
<accession>A0A0M2RE34</accession>
<dbReference type="AlphaFoldDB" id="A0A0M2RE34"/>
<name>A0A0M2RE34_9PROT</name>
<dbReference type="EMBL" id="LANI01000003">
    <property type="protein sequence ID" value="KKJ77823.1"/>
    <property type="molecule type" value="Genomic_DNA"/>
</dbReference>
<dbReference type="STRING" id="1549748.WH95_05185"/>